<dbReference type="NCBIfam" id="TIGR00176">
    <property type="entry name" value="mobB"/>
    <property type="match status" value="1"/>
</dbReference>
<dbReference type="PANTHER" id="PTHR40072:SF1">
    <property type="entry name" value="MOLYBDOPTERIN-GUANINE DINUCLEOTIDE BIOSYNTHESIS ADAPTER PROTEIN"/>
    <property type="match status" value="1"/>
</dbReference>
<dbReference type="InterPro" id="IPR052539">
    <property type="entry name" value="MGD_biosynthesis_adapter"/>
</dbReference>
<keyword evidence="3" id="KW-1185">Reference proteome</keyword>
<dbReference type="InterPro" id="IPR027417">
    <property type="entry name" value="P-loop_NTPase"/>
</dbReference>
<dbReference type="PANTHER" id="PTHR40072">
    <property type="entry name" value="MOLYBDOPTERIN-GUANINE DINUCLEOTIDE BIOSYNTHESIS ADAPTER PROTEIN-RELATED"/>
    <property type="match status" value="1"/>
</dbReference>
<dbReference type="AlphaFoldDB" id="A0A4P2VNN4"/>
<accession>A0A4P2VNN4</accession>
<dbReference type="GO" id="GO:0005525">
    <property type="term" value="F:GTP binding"/>
    <property type="evidence" value="ECO:0007669"/>
    <property type="project" value="InterPro"/>
</dbReference>
<dbReference type="RefSeq" id="WP_174448747.1">
    <property type="nucleotide sequence ID" value="NZ_AP018732.1"/>
</dbReference>
<evidence type="ECO:0000259" key="1">
    <source>
        <dbReference type="Pfam" id="PF03205"/>
    </source>
</evidence>
<dbReference type="KEGG" id="ccai:NAS2_1136"/>
<dbReference type="OrthoDB" id="9014at2157"/>
<dbReference type="Proteomes" id="UP000509448">
    <property type="component" value="Chromosome"/>
</dbReference>
<feature type="domain" description="Molybdopterin-guanine dinucleotide biosynthesis protein B (MobB)" evidence="1">
    <location>
        <begin position="3"/>
        <end position="103"/>
    </location>
</feature>
<dbReference type="GO" id="GO:0006777">
    <property type="term" value="P:Mo-molybdopterin cofactor biosynthetic process"/>
    <property type="evidence" value="ECO:0007669"/>
    <property type="project" value="InterPro"/>
</dbReference>
<proteinExistence type="predicted"/>
<gene>
    <name evidence="2" type="ORF">NAS2_1136</name>
</gene>
<evidence type="ECO:0000313" key="3">
    <source>
        <dbReference type="Proteomes" id="UP000509448"/>
    </source>
</evidence>
<dbReference type="Gene3D" id="3.40.50.300">
    <property type="entry name" value="P-loop containing nucleotide triphosphate hydrolases"/>
    <property type="match status" value="1"/>
</dbReference>
<dbReference type="EMBL" id="AP018732">
    <property type="protein sequence ID" value="BBE42525.1"/>
    <property type="molecule type" value="Genomic_DNA"/>
</dbReference>
<dbReference type="Pfam" id="PF03205">
    <property type="entry name" value="MobB"/>
    <property type="match status" value="1"/>
</dbReference>
<sequence>MLVIAVVGRKKSGKTTIVEGVTGALTKLGCRVAVLKHIHHDDFDVDVPGKDTWRASRAGAVAVVGTSRVKTFLELHEPLDLRSLLGMIDEIVSPDVVLLEGFSGEIGIIESAYVISLGGRDFRGNLLCECSGPGDLERAIESVEEILRRTNVSHGCRQLREELH</sequence>
<dbReference type="InterPro" id="IPR004435">
    <property type="entry name" value="MobB_dom"/>
</dbReference>
<dbReference type="SUPFAM" id="SSF52540">
    <property type="entry name" value="P-loop containing nucleoside triphosphate hydrolases"/>
    <property type="match status" value="1"/>
</dbReference>
<organism evidence="2 3">
    <name type="scientific">Conexivisphaera calida</name>
    <dbReference type="NCBI Taxonomy" id="1874277"/>
    <lineage>
        <taxon>Archaea</taxon>
        <taxon>Nitrososphaerota</taxon>
        <taxon>Conexivisphaeria</taxon>
        <taxon>Conexivisphaerales</taxon>
        <taxon>Conexivisphaeraceae</taxon>
        <taxon>Conexivisphaera</taxon>
    </lineage>
</organism>
<reference evidence="2 3" key="1">
    <citation type="journal article" date="2019" name="ISME J.">
        <title>Isolation and characterization of a thermophilic sulfur- and iron-reducing thaumarchaeote from a terrestrial acidic hot spring.</title>
        <authorList>
            <person name="Kato S."/>
            <person name="Itoh T."/>
            <person name="Yuki M."/>
            <person name="Nagamori M."/>
            <person name="Ohnishi M."/>
            <person name="Uematsu K."/>
            <person name="Suzuki K."/>
            <person name="Takashina T."/>
            <person name="Ohkuma M."/>
        </authorList>
    </citation>
    <scope>NUCLEOTIDE SEQUENCE [LARGE SCALE GENOMIC DNA]</scope>
    <source>
        <strain evidence="2 3">NAS-02</strain>
    </source>
</reference>
<evidence type="ECO:0000313" key="2">
    <source>
        <dbReference type="EMBL" id="BBE42525.1"/>
    </source>
</evidence>
<name>A0A4P2VNN4_9ARCH</name>
<protein>
    <submittedName>
        <fullName evidence="2">Molybdopterin-guanine dinucleotide biosynthesis protein MobB</fullName>
    </submittedName>
</protein>
<dbReference type="GeneID" id="55584947"/>